<reference evidence="1" key="1">
    <citation type="submission" date="2018-05" db="EMBL/GenBank/DDBJ databases">
        <authorList>
            <person name="Lanie J.A."/>
            <person name="Ng W.-L."/>
            <person name="Kazmierczak K.M."/>
            <person name="Andrzejewski T.M."/>
            <person name="Davidsen T.M."/>
            <person name="Wayne K.J."/>
            <person name="Tettelin H."/>
            <person name="Glass J.I."/>
            <person name="Rusch D."/>
            <person name="Podicherti R."/>
            <person name="Tsui H.-C.T."/>
            <person name="Winkler M.E."/>
        </authorList>
    </citation>
    <scope>NUCLEOTIDE SEQUENCE</scope>
</reference>
<protein>
    <submittedName>
        <fullName evidence="1">Uncharacterized protein</fullName>
    </submittedName>
</protein>
<sequence>MNKEIEKLKELAKSTDPKDLTKVLKDPNCTESVIDIICSNEGIDWDSNEGHELEKLLVSHPNLPNEQFEITYEYSDSEEVRNLVLENPNCPIELKIKIVKDPNCLSDVIDKIV</sequence>
<proteinExistence type="predicted"/>
<dbReference type="AlphaFoldDB" id="A0A382C4T0"/>
<organism evidence="1">
    <name type="scientific">marine metagenome</name>
    <dbReference type="NCBI Taxonomy" id="408172"/>
    <lineage>
        <taxon>unclassified sequences</taxon>
        <taxon>metagenomes</taxon>
        <taxon>ecological metagenomes</taxon>
    </lineage>
</organism>
<feature type="non-terminal residue" evidence="1">
    <location>
        <position position="113"/>
    </location>
</feature>
<name>A0A382C4T0_9ZZZZ</name>
<accession>A0A382C4T0</accession>
<gene>
    <name evidence="1" type="ORF">METZ01_LOCUS173636</name>
</gene>
<dbReference type="EMBL" id="UINC01032695">
    <property type="protein sequence ID" value="SVB20782.1"/>
    <property type="molecule type" value="Genomic_DNA"/>
</dbReference>
<evidence type="ECO:0000313" key="1">
    <source>
        <dbReference type="EMBL" id="SVB20782.1"/>
    </source>
</evidence>